<keyword evidence="5" id="KW-1185">Reference proteome</keyword>
<feature type="domain" description="DUF1468" evidence="3">
    <location>
        <begin position="38"/>
        <end position="171"/>
    </location>
</feature>
<feature type="transmembrane region" description="Helical" evidence="2">
    <location>
        <begin position="69"/>
        <end position="89"/>
    </location>
</feature>
<evidence type="ECO:0000313" key="5">
    <source>
        <dbReference type="Proteomes" id="UP001595868"/>
    </source>
</evidence>
<reference evidence="5" key="1">
    <citation type="journal article" date="2019" name="Int. J. Syst. Evol. Microbiol.">
        <title>The Global Catalogue of Microorganisms (GCM) 10K type strain sequencing project: providing services to taxonomists for standard genome sequencing and annotation.</title>
        <authorList>
            <consortium name="The Broad Institute Genomics Platform"/>
            <consortium name="The Broad Institute Genome Sequencing Center for Infectious Disease"/>
            <person name="Wu L."/>
            <person name="Ma J."/>
        </authorList>
    </citation>
    <scope>NUCLEOTIDE SEQUENCE [LARGE SCALE GENOMIC DNA]</scope>
    <source>
        <strain evidence="5">2902at01</strain>
    </source>
</reference>
<comment type="caution">
    <text evidence="4">The sequence shown here is derived from an EMBL/GenBank/DDBJ whole genome shotgun (WGS) entry which is preliminary data.</text>
</comment>
<dbReference type="Proteomes" id="UP001595868">
    <property type="component" value="Unassembled WGS sequence"/>
</dbReference>
<name>A0ABV8KUS4_9ACTN</name>
<keyword evidence="2" id="KW-0812">Transmembrane</keyword>
<evidence type="ECO:0000313" key="4">
    <source>
        <dbReference type="EMBL" id="MFC4109758.1"/>
    </source>
</evidence>
<protein>
    <submittedName>
        <fullName evidence="4">Tripartite tricarboxylate transporter TctB family protein</fullName>
    </submittedName>
</protein>
<feature type="region of interest" description="Disordered" evidence="1">
    <location>
        <begin position="1"/>
        <end position="31"/>
    </location>
</feature>
<evidence type="ECO:0000256" key="2">
    <source>
        <dbReference type="SAM" id="Phobius"/>
    </source>
</evidence>
<proteinExistence type="predicted"/>
<dbReference type="InterPro" id="IPR009936">
    <property type="entry name" value="DUF1468"/>
</dbReference>
<keyword evidence="2" id="KW-0472">Membrane</keyword>
<dbReference type="Pfam" id="PF07331">
    <property type="entry name" value="TctB"/>
    <property type="match status" value="1"/>
</dbReference>
<keyword evidence="2" id="KW-1133">Transmembrane helix</keyword>
<evidence type="ECO:0000259" key="3">
    <source>
        <dbReference type="Pfam" id="PF07331"/>
    </source>
</evidence>
<organism evidence="4 5">
    <name type="scientific">Micromonospora zhanjiangensis</name>
    <dbReference type="NCBI Taxonomy" id="1522057"/>
    <lineage>
        <taxon>Bacteria</taxon>
        <taxon>Bacillati</taxon>
        <taxon>Actinomycetota</taxon>
        <taxon>Actinomycetes</taxon>
        <taxon>Micromonosporales</taxon>
        <taxon>Micromonosporaceae</taxon>
        <taxon>Micromonospora</taxon>
    </lineage>
</organism>
<feature type="transmembrane region" description="Helical" evidence="2">
    <location>
        <begin position="147"/>
        <end position="170"/>
    </location>
</feature>
<feature type="transmembrane region" description="Helical" evidence="2">
    <location>
        <begin position="34"/>
        <end position="54"/>
    </location>
</feature>
<gene>
    <name evidence="4" type="ORF">ACFOX0_27990</name>
</gene>
<dbReference type="EMBL" id="JBHSBN010000028">
    <property type="protein sequence ID" value="MFC4109758.1"/>
    <property type="molecule type" value="Genomic_DNA"/>
</dbReference>
<sequence length="176" mass="18505">MTDRETVEVDAVPQDDLQPATEPPEGEIPPGGPALATVAGAVPVLLGLVTIWLAKGLGFGTLTEPGPGLWPMLVAVLLVFAGVAIMLGVRRAKDTEAFTRGTTVVVIAAASLAVYAFLFELVGFEIPTVLLLVLWLKFFGREGWRSTAVVSVVTTAAVYGLFIIALGVPLPHLIVF</sequence>
<evidence type="ECO:0000256" key="1">
    <source>
        <dbReference type="SAM" id="MobiDB-lite"/>
    </source>
</evidence>
<feature type="transmembrane region" description="Helical" evidence="2">
    <location>
        <begin position="124"/>
        <end position="140"/>
    </location>
</feature>
<dbReference type="RefSeq" id="WP_377551558.1">
    <property type="nucleotide sequence ID" value="NZ_JBHSBN010000028.1"/>
</dbReference>
<accession>A0ABV8KUS4</accession>
<feature type="transmembrane region" description="Helical" evidence="2">
    <location>
        <begin position="101"/>
        <end position="118"/>
    </location>
</feature>